<feature type="DNA-binding region" description="H-T-H motif" evidence="2">
    <location>
        <begin position="37"/>
        <end position="56"/>
    </location>
</feature>
<evidence type="ECO:0000259" key="3">
    <source>
        <dbReference type="PROSITE" id="PS50977"/>
    </source>
</evidence>
<dbReference type="EMBL" id="CADCWN010000397">
    <property type="protein sequence ID" value="CAA9590307.1"/>
    <property type="molecule type" value="Genomic_DNA"/>
</dbReference>
<dbReference type="InterPro" id="IPR036271">
    <property type="entry name" value="Tet_transcr_reg_TetR-rel_C_sf"/>
</dbReference>
<name>A0A6J4VY69_9BACT</name>
<accession>A0A6J4VY69</accession>
<dbReference type="InterPro" id="IPR050109">
    <property type="entry name" value="HTH-type_TetR-like_transc_reg"/>
</dbReference>
<dbReference type="Pfam" id="PF00440">
    <property type="entry name" value="TetR_N"/>
    <property type="match status" value="1"/>
</dbReference>
<keyword evidence="1 2" id="KW-0238">DNA-binding</keyword>
<dbReference type="SUPFAM" id="SSF46689">
    <property type="entry name" value="Homeodomain-like"/>
    <property type="match status" value="1"/>
</dbReference>
<dbReference type="InterPro" id="IPR041474">
    <property type="entry name" value="NicS_C"/>
</dbReference>
<dbReference type="AlphaFoldDB" id="A0A6J4VY69"/>
<dbReference type="PANTHER" id="PTHR30055:SF226">
    <property type="entry name" value="HTH-TYPE TRANSCRIPTIONAL REGULATOR PKSA"/>
    <property type="match status" value="1"/>
</dbReference>
<dbReference type="GO" id="GO:0000976">
    <property type="term" value="F:transcription cis-regulatory region binding"/>
    <property type="evidence" value="ECO:0007669"/>
    <property type="project" value="TreeGrafter"/>
</dbReference>
<protein>
    <recommendedName>
        <fullName evidence="3">HTH tetR-type domain-containing protein</fullName>
    </recommendedName>
</protein>
<dbReference type="PROSITE" id="PS50977">
    <property type="entry name" value="HTH_TETR_2"/>
    <property type="match status" value="1"/>
</dbReference>
<dbReference type="PANTHER" id="PTHR30055">
    <property type="entry name" value="HTH-TYPE TRANSCRIPTIONAL REGULATOR RUTR"/>
    <property type="match status" value="1"/>
</dbReference>
<dbReference type="Pfam" id="PF17938">
    <property type="entry name" value="TetR_C_29"/>
    <property type="match status" value="1"/>
</dbReference>
<dbReference type="PRINTS" id="PR00455">
    <property type="entry name" value="HTHTETR"/>
</dbReference>
<evidence type="ECO:0000313" key="4">
    <source>
        <dbReference type="EMBL" id="CAA9590307.1"/>
    </source>
</evidence>
<dbReference type="GO" id="GO:0003700">
    <property type="term" value="F:DNA-binding transcription factor activity"/>
    <property type="evidence" value="ECO:0007669"/>
    <property type="project" value="TreeGrafter"/>
</dbReference>
<sequence length="215" mass="22656">MGDGAPAGRVRDADRSREVILDAAEQLFAEGGYDATSLQAIGERAGVSRGTPGYFFGSKEALYGAVLERIFAAELAFVAGASARALTDVEPDGGPEGALVAIVGSYLDFLASRPSFVRLLEREALAGGAALRATAAHADAIREGLAITTALLGSGGNRSTDPTAFLLAMLSLCWFPFAHADTFARDLGFDPLVRADRERWGRHVAALMLRELQAE</sequence>
<dbReference type="SUPFAM" id="SSF48498">
    <property type="entry name" value="Tetracyclin repressor-like, C-terminal domain"/>
    <property type="match status" value="1"/>
</dbReference>
<evidence type="ECO:0000256" key="1">
    <source>
        <dbReference type="ARBA" id="ARBA00023125"/>
    </source>
</evidence>
<dbReference type="InterPro" id="IPR001647">
    <property type="entry name" value="HTH_TetR"/>
</dbReference>
<organism evidence="4">
    <name type="scientific">uncultured Thermomicrobiales bacterium</name>
    <dbReference type="NCBI Taxonomy" id="1645740"/>
    <lineage>
        <taxon>Bacteria</taxon>
        <taxon>Pseudomonadati</taxon>
        <taxon>Thermomicrobiota</taxon>
        <taxon>Thermomicrobia</taxon>
        <taxon>Thermomicrobiales</taxon>
        <taxon>environmental samples</taxon>
    </lineage>
</organism>
<reference evidence="4" key="1">
    <citation type="submission" date="2020-02" db="EMBL/GenBank/DDBJ databases">
        <authorList>
            <person name="Meier V. D."/>
        </authorList>
    </citation>
    <scope>NUCLEOTIDE SEQUENCE</scope>
    <source>
        <strain evidence="4">AVDCRST_MAG18</strain>
    </source>
</reference>
<dbReference type="InterPro" id="IPR009057">
    <property type="entry name" value="Homeodomain-like_sf"/>
</dbReference>
<proteinExistence type="predicted"/>
<gene>
    <name evidence="4" type="ORF">AVDCRST_MAG18-4976</name>
</gene>
<evidence type="ECO:0000256" key="2">
    <source>
        <dbReference type="PROSITE-ProRule" id="PRU00335"/>
    </source>
</evidence>
<feature type="domain" description="HTH tetR-type" evidence="3">
    <location>
        <begin position="14"/>
        <end position="74"/>
    </location>
</feature>
<dbReference type="Gene3D" id="1.10.357.10">
    <property type="entry name" value="Tetracycline Repressor, domain 2"/>
    <property type="match status" value="1"/>
</dbReference>